<dbReference type="GO" id="GO:0000976">
    <property type="term" value="F:transcription cis-regulatory region binding"/>
    <property type="evidence" value="ECO:0007669"/>
    <property type="project" value="TreeGrafter"/>
</dbReference>
<dbReference type="GO" id="GO:0006355">
    <property type="term" value="P:regulation of DNA-templated transcription"/>
    <property type="evidence" value="ECO:0007669"/>
    <property type="project" value="InterPro"/>
</dbReference>
<dbReference type="CDD" id="cd00383">
    <property type="entry name" value="trans_reg_C"/>
    <property type="match status" value="1"/>
</dbReference>
<dbReference type="PANTHER" id="PTHR48111:SF40">
    <property type="entry name" value="PHOSPHATE REGULON TRANSCRIPTIONAL REGULATORY PROTEIN PHOB"/>
    <property type="match status" value="1"/>
</dbReference>
<feature type="domain" description="OmpR/PhoB-type" evidence="7">
    <location>
        <begin position="130"/>
        <end position="227"/>
    </location>
</feature>
<evidence type="ECO:0000259" key="6">
    <source>
        <dbReference type="PROSITE" id="PS50110"/>
    </source>
</evidence>
<sequence>MKPKILLVEDDTNLGFIVSDQLKMEGYDVALASNGMEGFKRFNEESFDLCIFDVMMPKKDGFSLAVDVRKINKTIPILFLTAKAMTEDKVKGFNVGGDDYLTKPFSSEELKVRVRALMKRVDIHVGKENEDLIEFGRFVFDVSNYTLTSSDFEKKLTKKEAQILKILTKFENQVVAREMVLNAVWGKDDYFVGRSLDVFITKLRKYLVGDSNVTIENIHGIGFKLIVEEVTE</sequence>
<dbReference type="InterPro" id="IPR036388">
    <property type="entry name" value="WH-like_DNA-bd_sf"/>
</dbReference>
<evidence type="ECO:0000313" key="9">
    <source>
        <dbReference type="Proteomes" id="UP000293952"/>
    </source>
</evidence>
<keyword evidence="2" id="KW-0902">Two-component regulatory system</keyword>
<dbReference type="SMART" id="SM00448">
    <property type="entry name" value="REC"/>
    <property type="match status" value="1"/>
</dbReference>
<reference evidence="8 9" key="1">
    <citation type="submission" date="2019-02" db="EMBL/GenBank/DDBJ databases">
        <title>Genome sequence of the sea-ice species Brumimicrobium glaciale.</title>
        <authorList>
            <person name="Bowman J.P."/>
        </authorList>
    </citation>
    <scope>NUCLEOTIDE SEQUENCE [LARGE SCALE GENOMIC DNA]</scope>
    <source>
        <strain evidence="8 9">IC156</strain>
    </source>
</reference>
<name>A0A4Q4KR86_9FLAO</name>
<feature type="DNA-binding region" description="OmpR/PhoB-type" evidence="5">
    <location>
        <begin position="130"/>
        <end position="227"/>
    </location>
</feature>
<dbReference type="SUPFAM" id="SSF52172">
    <property type="entry name" value="CheY-like"/>
    <property type="match status" value="1"/>
</dbReference>
<dbReference type="GO" id="GO:0032993">
    <property type="term" value="C:protein-DNA complex"/>
    <property type="evidence" value="ECO:0007669"/>
    <property type="project" value="TreeGrafter"/>
</dbReference>
<dbReference type="InterPro" id="IPR011006">
    <property type="entry name" value="CheY-like_superfamily"/>
</dbReference>
<proteinExistence type="predicted"/>
<evidence type="ECO:0000256" key="5">
    <source>
        <dbReference type="PROSITE-ProRule" id="PRU01091"/>
    </source>
</evidence>
<dbReference type="PANTHER" id="PTHR48111">
    <property type="entry name" value="REGULATOR OF RPOS"/>
    <property type="match status" value="1"/>
</dbReference>
<dbReference type="Pfam" id="PF00486">
    <property type="entry name" value="Trans_reg_C"/>
    <property type="match status" value="1"/>
</dbReference>
<gene>
    <name evidence="8" type="ORF">ERX46_03405</name>
</gene>
<dbReference type="InterPro" id="IPR039420">
    <property type="entry name" value="WalR-like"/>
</dbReference>
<protein>
    <submittedName>
        <fullName evidence="8">Response regulator transcription factor</fullName>
    </submittedName>
</protein>
<dbReference type="Gene3D" id="6.10.250.690">
    <property type="match status" value="1"/>
</dbReference>
<dbReference type="Proteomes" id="UP000293952">
    <property type="component" value="Unassembled WGS sequence"/>
</dbReference>
<dbReference type="PROSITE" id="PS51755">
    <property type="entry name" value="OMPR_PHOB"/>
    <property type="match status" value="1"/>
</dbReference>
<dbReference type="SUPFAM" id="SSF46894">
    <property type="entry name" value="C-terminal effector domain of the bipartite response regulators"/>
    <property type="match status" value="1"/>
</dbReference>
<organism evidence="8 9">
    <name type="scientific">Brumimicrobium glaciale</name>
    <dbReference type="NCBI Taxonomy" id="200475"/>
    <lineage>
        <taxon>Bacteria</taxon>
        <taxon>Pseudomonadati</taxon>
        <taxon>Bacteroidota</taxon>
        <taxon>Flavobacteriia</taxon>
        <taxon>Flavobacteriales</taxon>
        <taxon>Crocinitomicaceae</taxon>
        <taxon>Brumimicrobium</taxon>
    </lineage>
</organism>
<comment type="caution">
    <text evidence="8">The sequence shown here is derived from an EMBL/GenBank/DDBJ whole genome shotgun (WGS) entry which is preliminary data.</text>
</comment>
<evidence type="ECO:0000256" key="2">
    <source>
        <dbReference type="ARBA" id="ARBA00023012"/>
    </source>
</evidence>
<dbReference type="SMART" id="SM00862">
    <property type="entry name" value="Trans_reg_C"/>
    <property type="match status" value="1"/>
</dbReference>
<dbReference type="CDD" id="cd17574">
    <property type="entry name" value="REC_OmpR"/>
    <property type="match status" value="1"/>
</dbReference>
<evidence type="ECO:0000256" key="4">
    <source>
        <dbReference type="PROSITE-ProRule" id="PRU00169"/>
    </source>
</evidence>
<keyword evidence="9" id="KW-1185">Reference proteome</keyword>
<dbReference type="EMBL" id="SETE01000001">
    <property type="protein sequence ID" value="RYM36056.1"/>
    <property type="molecule type" value="Genomic_DNA"/>
</dbReference>
<dbReference type="InterPro" id="IPR001867">
    <property type="entry name" value="OmpR/PhoB-type_DNA-bd"/>
</dbReference>
<dbReference type="Pfam" id="PF00072">
    <property type="entry name" value="Response_reg"/>
    <property type="match status" value="1"/>
</dbReference>
<dbReference type="Gene3D" id="3.40.50.2300">
    <property type="match status" value="1"/>
</dbReference>
<evidence type="ECO:0000313" key="8">
    <source>
        <dbReference type="EMBL" id="RYM36056.1"/>
    </source>
</evidence>
<dbReference type="AlphaFoldDB" id="A0A4Q4KR86"/>
<dbReference type="PROSITE" id="PS50110">
    <property type="entry name" value="RESPONSE_REGULATORY"/>
    <property type="match status" value="1"/>
</dbReference>
<dbReference type="GO" id="GO:0005829">
    <property type="term" value="C:cytosol"/>
    <property type="evidence" value="ECO:0007669"/>
    <property type="project" value="TreeGrafter"/>
</dbReference>
<dbReference type="OrthoDB" id="9790442at2"/>
<accession>A0A4Q4KR86</accession>
<evidence type="ECO:0000256" key="3">
    <source>
        <dbReference type="ARBA" id="ARBA00023125"/>
    </source>
</evidence>
<dbReference type="InterPro" id="IPR016032">
    <property type="entry name" value="Sig_transdc_resp-reg_C-effctor"/>
</dbReference>
<feature type="domain" description="Response regulatory" evidence="6">
    <location>
        <begin position="4"/>
        <end position="118"/>
    </location>
</feature>
<keyword evidence="1 4" id="KW-0597">Phosphoprotein</keyword>
<keyword evidence="3 5" id="KW-0238">DNA-binding</keyword>
<evidence type="ECO:0000256" key="1">
    <source>
        <dbReference type="ARBA" id="ARBA00022553"/>
    </source>
</evidence>
<feature type="modified residue" description="4-aspartylphosphate" evidence="4">
    <location>
        <position position="53"/>
    </location>
</feature>
<dbReference type="GO" id="GO:0000156">
    <property type="term" value="F:phosphorelay response regulator activity"/>
    <property type="evidence" value="ECO:0007669"/>
    <property type="project" value="TreeGrafter"/>
</dbReference>
<evidence type="ECO:0000259" key="7">
    <source>
        <dbReference type="PROSITE" id="PS51755"/>
    </source>
</evidence>
<dbReference type="Gene3D" id="1.10.10.10">
    <property type="entry name" value="Winged helix-like DNA-binding domain superfamily/Winged helix DNA-binding domain"/>
    <property type="match status" value="1"/>
</dbReference>
<dbReference type="InterPro" id="IPR001789">
    <property type="entry name" value="Sig_transdc_resp-reg_receiver"/>
</dbReference>
<dbReference type="RefSeq" id="WP_130092421.1">
    <property type="nucleotide sequence ID" value="NZ_SETE01000001.1"/>
</dbReference>